<dbReference type="AlphaFoldDB" id="A0A9P8Y2J8"/>
<protein>
    <submittedName>
        <fullName evidence="1">Uncharacterized protein</fullName>
    </submittedName>
</protein>
<proteinExistence type="predicted"/>
<evidence type="ECO:0000313" key="1">
    <source>
        <dbReference type="EMBL" id="KAH7027723.1"/>
    </source>
</evidence>
<evidence type="ECO:0000313" key="2">
    <source>
        <dbReference type="Proteomes" id="UP000756346"/>
    </source>
</evidence>
<gene>
    <name evidence="1" type="ORF">B0I36DRAFT_327741</name>
</gene>
<sequence>MRYIFLCGLHVFLQSSSGPTRHTLQKIATEKPDRGGRENRSGSLFSMVAVSQREDIPSRTISVRAAHEPACRIQTTNLTSHHVRTRYIPYPKARDPRVARVCVCNTHMLQMLGSPVLYPSVPFPPNHIIHSRCRNYGKGHSIGARGGEREAIAGGEERRRGA</sequence>
<dbReference type="EMBL" id="JAGTJQ010000007">
    <property type="protein sequence ID" value="KAH7027723.1"/>
    <property type="molecule type" value="Genomic_DNA"/>
</dbReference>
<keyword evidence="2" id="KW-1185">Reference proteome</keyword>
<name>A0A9P8Y2J8_9PEZI</name>
<reference evidence="1" key="1">
    <citation type="journal article" date="2021" name="Nat. Commun.">
        <title>Genetic determinants of endophytism in the Arabidopsis root mycobiome.</title>
        <authorList>
            <person name="Mesny F."/>
            <person name="Miyauchi S."/>
            <person name="Thiergart T."/>
            <person name="Pickel B."/>
            <person name="Atanasova L."/>
            <person name="Karlsson M."/>
            <person name="Huettel B."/>
            <person name="Barry K.W."/>
            <person name="Haridas S."/>
            <person name="Chen C."/>
            <person name="Bauer D."/>
            <person name="Andreopoulos W."/>
            <person name="Pangilinan J."/>
            <person name="LaButti K."/>
            <person name="Riley R."/>
            <person name="Lipzen A."/>
            <person name="Clum A."/>
            <person name="Drula E."/>
            <person name="Henrissat B."/>
            <person name="Kohler A."/>
            <person name="Grigoriev I.V."/>
            <person name="Martin F.M."/>
            <person name="Hacquard S."/>
        </authorList>
    </citation>
    <scope>NUCLEOTIDE SEQUENCE</scope>
    <source>
        <strain evidence="1">MPI-CAGE-CH-0230</strain>
    </source>
</reference>
<dbReference type="RefSeq" id="XP_046010522.1">
    <property type="nucleotide sequence ID" value="XM_046154509.1"/>
</dbReference>
<dbReference type="Proteomes" id="UP000756346">
    <property type="component" value="Unassembled WGS sequence"/>
</dbReference>
<dbReference type="GeneID" id="70184055"/>
<comment type="caution">
    <text evidence="1">The sequence shown here is derived from an EMBL/GenBank/DDBJ whole genome shotgun (WGS) entry which is preliminary data.</text>
</comment>
<accession>A0A9P8Y2J8</accession>
<organism evidence="1 2">
    <name type="scientific">Microdochium trichocladiopsis</name>
    <dbReference type="NCBI Taxonomy" id="1682393"/>
    <lineage>
        <taxon>Eukaryota</taxon>
        <taxon>Fungi</taxon>
        <taxon>Dikarya</taxon>
        <taxon>Ascomycota</taxon>
        <taxon>Pezizomycotina</taxon>
        <taxon>Sordariomycetes</taxon>
        <taxon>Xylariomycetidae</taxon>
        <taxon>Xylariales</taxon>
        <taxon>Microdochiaceae</taxon>
        <taxon>Microdochium</taxon>
    </lineage>
</organism>